<dbReference type="AlphaFoldDB" id="C6TLE1"/>
<sequence>MMDKLENITSPKPSDLILLNLLSMYHLFDQGNEIMLINQSSEQLEQSLLPPPWAVFRYDENEYKRRKKKYINLNFDDTTTLISAGLHFLNHSPPTPSYYSIPSFNP</sequence>
<reference evidence="1" key="1">
    <citation type="submission" date="2009-08" db="EMBL/GenBank/DDBJ databases">
        <authorList>
            <person name="Cheung F."/>
            <person name="Xiao Y."/>
            <person name="Chan A."/>
            <person name="Moskal W."/>
            <person name="Town C.D."/>
        </authorList>
    </citation>
    <scope>NUCLEOTIDE SEQUENCE</scope>
</reference>
<organism evidence="1">
    <name type="scientific">Glycine max</name>
    <name type="common">Soybean</name>
    <name type="synonym">Glycine hispida</name>
    <dbReference type="NCBI Taxonomy" id="3847"/>
    <lineage>
        <taxon>Eukaryota</taxon>
        <taxon>Viridiplantae</taxon>
        <taxon>Streptophyta</taxon>
        <taxon>Embryophyta</taxon>
        <taxon>Tracheophyta</taxon>
        <taxon>Spermatophyta</taxon>
        <taxon>Magnoliopsida</taxon>
        <taxon>eudicotyledons</taxon>
        <taxon>Gunneridae</taxon>
        <taxon>Pentapetalae</taxon>
        <taxon>rosids</taxon>
        <taxon>fabids</taxon>
        <taxon>Fabales</taxon>
        <taxon>Fabaceae</taxon>
        <taxon>Papilionoideae</taxon>
        <taxon>50 kb inversion clade</taxon>
        <taxon>NPAAA clade</taxon>
        <taxon>indigoferoid/millettioid clade</taxon>
        <taxon>Phaseoleae</taxon>
        <taxon>Glycine</taxon>
        <taxon>Glycine subgen. Soja</taxon>
    </lineage>
</organism>
<protein>
    <submittedName>
        <fullName evidence="1">Uncharacterized protein</fullName>
    </submittedName>
</protein>
<proteinExistence type="evidence at transcript level"/>
<dbReference type="EMBL" id="BT098527">
    <property type="protein sequence ID" value="ACU23733.1"/>
    <property type="molecule type" value="mRNA"/>
</dbReference>
<accession>C6TLE1</accession>
<evidence type="ECO:0000313" key="1">
    <source>
        <dbReference type="EMBL" id="ACU23733.1"/>
    </source>
</evidence>
<name>C6TLE1_SOYBN</name>